<accession>A0A447J9V9</accession>
<proteinExistence type="predicted"/>
<dbReference type="InterPro" id="IPR006037">
    <property type="entry name" value="RCK_C"/>
</dbReference>
<sequence>MNIRVENPNLNNMAIQDVPILNSDKIICSRLKRDDTLMVPSPGTIIQAGDLLHLVGQSTDLHNAQLVIGKEVDTSLSTRGTDLRVERVVVTKRKSARQTYPRFAL</sequence>
<dbReference type="InterPro" id="IPR036721">
    <property type="entry name" value="RCK_C_sf"/>
</dbReference>
<dbReference type="Pfam" id="PF02080">
    <property type="entry name" value="TrkA_C"/>
    <property type="match status" value="1"/>
</dbReference>
<dbReference type="AlphaFoldDB" id="A0A447J9V9"/>
<evidence type="ECO:0000256" key="2">
    <source>
        <dbReference type="ARBA" id="ARBA00023136"/>
    </source>
</evidence>
<dbReference type="EMBL" id="LR133909">
    <property type="protein sequence ID" value="VDY36544.1"/>
    <property type="molecule type" value="Genomic_DNA"/>
</dbReference>
<dbReference type="PANTHER" id="PTHR30445">
    <property type="entry name" value="K(+)_H(+) ANTIPORTER SUBUNIT KHTT"/>
    <property type="match status" value="1"/>
</dbReference>
<feature type="domain" description="RCK C-terminal" evidence="3">
    <location>
        <begin position="1"/>
        <end position="70"/>
    </location>
</feature>
<name>A0A447J9V9_SALET</name>
<reference evidence="4 5" key="1">
    <citation type="submission" date="2018-12" db="EMBL/GenBank/DDBJ databases">
        <authorList>
            <consortium name="Pathogen Informatics"/>
        </authorList>
    </citation>
    <scope>NUCLEOTIDE SEQUENCE [LARGE SCALE GENOMIC DNA]</scope>
    <source>
        <strain evidence="4 5">NCTC7102</strain>
    </source>
</reference>
<organism evidence="4 5">
    <name type="scientific">Salmonella enterica subsp. enterica serovar Daytona</name>
    <dbReference type="NCBI Taxonomy" id="1962639"/>
    <lineage>
        <taxon>Bacteria</taxon>
        <taxon>Pseudomonadati</taxon>
        <taxon>Pseudomonadota</taxon>
        <taxon>Gammaproteobacteria</taxon>
        <taxon>Enterobacterales</taxon>
        <taxon>Enterobacteriaceae</taxon>
        <taxon>Salmonella</taxon>
    </lineage>
</organism>
<keyword evidence="1" id="KW-0813">Transport</keyword>
<evidence type="ECO:0000313" key="4">
    <source>
        <dbReference type="EMBL" id="VDY36544.1"/>
    </source>
</evidence>
<keyword evidence="2" id="KW-0472">Membrane</keyword>
<gene>
    <name evidence="4" type="ORF">NCTC7102_00049</name>
</gene>
<evidence type="ECO:0000259" key="3">
    <source>
        <dbReference type="PROSITE" id="PS51202"/>
    </source>
</evidence>
<dbReference type="Gene3D" id="3.30.70.1450">
    <property type="entry name" value="Regulator of K+ conductance, C-terminal domain"/>
    <property type="match status" value="1"/>
</dbReference>
<dbReference type="SUPFAM" id="SSF116726">
    <property type="entry name" value="TrkA C-terminal domain-like"/>
    <property type="match status" value="1"/>
</dbReference>
<dbReference type="InterPro" id="IPR050144">
    <property type="entry name" value="AAE_transporter"/>
</dbReference>
<dbReference type="PROSITE" id="PS51202">
    <property type="entry name" value="RCK_C"/>
    <property type="match status" value="1"/>
</dbReference>
<evidence type="ECO:0000313" key="5">
    <source>
        <dbReference type="Proteomes" id="UP000281393"/>
    </source>
</evidence>
<dbReference type="PANTHER" id="PTHR30445:SF3">
    <property type="entry name" value="TRANSPORT PROTEIN YIDE-RELATED"/>
    <property type="match status" value="1"/>
</dbReference>
<dbReference type="Proteomes" id="UP000281393">
    <property type="component" value="Chromosome"/>
</dbReference>
<evidence type="ECO:0000256" key="1">
    <source>
        <dbReference type="ARBA" id="ARBA00022448"/>
    </source>
</evidence>
<dbReference type="GO" id="GO:0008324">
    <property type="term" value="F:monoatomic cation transmembrane transporter activity"/>
    <property type="evidence" value="ECO:0007669"/>
    <property type="project" value="InterPro"/>
</dbReference>
<protein>
    <submittedName>
        <fullName evidence="4">Mediator of hyperadherence YidE</fullName>
    </submittedName>
</protein>
<dbReference type="GO" id="GO:0006813">
    <property type="term" value="P:potassium ion transport"/>
    <property type="evidence" value="ECO:0007669"/>
    <property type="project" value="InterPro"/>
</dbReference>